<evidence type="ECO:0000313" key="2">
    <source>
        <dbReference type="EMBL" id="GFA81793.1"/>
    </source>
</evidence>
<organism evidence="2">
    <name type="scientific">Tanacetum cinerariifolium</name>
    <name type="common">Dalmatian daisy</name>
    <name type="synonym">Chrysanthemum cinerariifolium</name>
    <dbReference type="NCBI Taxonomy" id="118510"/>
    <lineage>
        <taxon>Eukaryota</taxon>
        <taxon>Viridiplantae</taxon>
        <taxon>Streptophyta</taxon>
        <taxon>Embryophyta</taxon>
        <taxon>Tracheophyta</taxon>
        <taxon>Spermatophyta</taxon>
        <taxon>Magnoliopsida</taxon>
        <taxon>eudicotyledons</taxon>
        <taxon>Gunneridae</taxon>
        <taxon>Pentapetalae</taxon>
        <taxon>asterids</taxon>
        <taxon>campanulids</taxon>
        <taxon>Asterales</taxon>
        <taxon>Asteraceae</taxon>
        <taxon>Asteroideae</taxon>
        <taxon>Anthemideae</taxon>
        <taxon>Anthemidinae</taxon>
        <taxon>Tanacetum</taxon>
    </lineage>
</organism>
<comment type="caution">
    <text evidence="2">The sequence shown here is derived from an EMBL/GenBank/DDBJ whole genome shotgun (WGS) entry which is preliminary data.</text>
</comment>
<sequence length="108" mass="11960">MVPKVSSKVVVSDMLGFDEPDNVLIENPSLSKVKGTSCFSKMKLVAEELAKRKTCSVCEGKEGHNKRTCTNQPASKKPKVQATPKEKDAPKQQASQLRRFRLRSSTPK</sequence>
<dbReference type="EMBL" id="BKCJ010493751">
    <property type="protein sequence ID" value="GFA81793.1"/>
    <property type="molecule type" value="Genomic_DNA"/>
</dbReference>
<protein>
    <submittedName>
        <fullName evidence="2">Uncharacterized protein</fullName>
    </submittedName>
</protein>
<reference evidence="2" key="1">
    <citation type="journal article" date="2019" name="Sci. Rep.">
        <title>Draft genome of Tanacetum cinerariifolium, the natural source of mosquito coil.</title>
        <authorList>
            <person name="Yamashiro T."/>
            <person name="Shiraishi A."/>
            <person name="Satake H."/>
            <person name="Nakayama K."/>
        </authorList>
    </citation>
    <scope>NUCLEOTIDE SEQUENCE</scope>
</reference>
<name>A0A699K8D6_TANCI</name>
<dbReference type="AlphaFoldDB" id="A0A699K8D6"/>
<feature type="region of interest" description="Disordered" evidence="1">
    <location>
        <begin position="60"/>
        <end position="108"/>
    </location>
</feature>
<proteinExistence type="predicted"/>
<accession>A0A699K8D6</accession>
<evidence type="ECO:0000256" key="1">
    <source>
        <dbReference type="SAM" id="MobiDB-lite"/>
    </source>
</evidence>
<gene>
    <name evidence="2" type="ORF">Tci_653765</name>
</gene>